<feature type="binding site" evidence="5">
    <location>
        <position position="70"/>
    </location>
    <ligand>
        <name>substrate</name>
    </ligand>
</feature>
<feature type="binding site" evidence="5">
    <location>
        <position position="128"/>
    </location>
    <ligand>
        <name>substrate</name>
    </ligand>
</feature>
<dbReference type="Pfam" id="PF03328">
    <property type="entry name" value="HpcH_HpaI"/>
    <property type="match status" value="1"/>
</dbReference>
<sequence>MFNVAAPYRSVLYIPGSKERALEKAQSLAVDAIIFDLEDAVAPDEKIAARTLLGETLSKADYGPRKKIVRINGLDTAWGRDDLSAMAALGPDAILLPKVESAGTVSDVAATLDQVSAAAQTAIWAMMETPRGILNAAGIAGAPRMAGFVMGTNDLAKELGSRTRDAMITSLQMCLLAARVEGLVCVDGVYNAFKDEDGLRAECTQGRDWGFDGKTLIHPAQVAVANDIFGPSQDEIALARRQIEAFEQAEAAGQGVAVVDGKIVENLHVETARKTLAKVEAIAALENG</sequence>
<dbReference type="Gene3D" id="3.20.20.60">
    <property type="entry name" value="Phosphoenolpyruvate-binding domains"/>
    <property type="match status" value="1"/>
</dbReference>
<dbReference type="RefSeq" id="WP_159804227.1">
    <property type="nucleotide sequence ID" value="NZ_BLJE01000001.1"/>
</dbReference>
<dbReference type="GO" id="GO:0006107">
    <property type="term" value="P:oxaloacetate metabolic process"/>
    <property type="evidence" value="ECO:0007669"/>
    <property type="project" value="TreeGrafter"/>
</dbReference>
<evidence type="ECO:0000313" key="8">
    <source>
        <dbReference type="EMBL" id="GFE63278.1"/>
    </source>
</evidence>
<proteinExistence type="inferred from homology"/>
<feature type="binding site" evidence="6">
    <location>
        <position position="154"/>
    </location>
    <ligand>
        <name>Mg(2+)</name>
        <dbReference type="ChEBI" id="CHEBI:18420"/>
    </ligand>
</feature>
<dbReference type="InterPro" id="IPR005000">
    <property type="entry name" value="Aldolase/citrate-lyase_domain"/>
</dbReference>
<dbReference type="InterPro" id="IPR040442">
    <property type="entry name" value="Pyrv_kinase-like_dom_sf"/>
</dbReference>
<comment type="similarity">
    <text evidence="2">Belongs to the HpcH/HpaI aldolase family.</text>
</comment>
<evidence type="ECO:0000256" key="3">
    <source>
        <dbReference type="ARBA" id="ARBA00022723"/>
    </source>
</evidence>
<dbReference type="GO" id="GO:0000287">
    <property type="term" value="F:magnesium ion binding"/>
    <property type="evidence" value="ECO:0007669"/>
    <property type="project" value="TreeGrafter"/>
</dbReference>
<dbReference type="OrthoDB" id="9800547at2"/>
<name>A0A6N6JD89_9RHOB</name>
<feature type="domain" description="HpcH/HpaI aldolase/citrate lyase" evidence="7">
    <location>
        <begin position="9"/>
        <end position="219"/>
    </location>
</feature>
<evidence type="ECO:0000256" key="4">
    <source>
        <dbReference type="ARBA" id="ARBA00022842"/>
    </source>
</evidence>
<organism evidence="8 9">
    <name type="scientific">Litoreibacter roseus</name>
    <dbReference type="NCBI Taxonomy" id="2601869"/>
    <lineage>
        <taxon>Bacteria</taxon>
        <taxon>Pseudomonadati</taxon>
        <taxon>Pseudomonadota</taxon>
        <taxon>Alphaproteobacteria</taxon>
        <taxon>Rhodobacterales</taxon>
        <taxon>Roseobacteraceae</taxon>
        <taxon>Litoreibacter</taxon>
    </lineage>
</organism>
<dbReference type="GO" id="GO:0003824">
    <property type="term" value="F:catalytic activity"/>
    <property type="evidence" value="ECO:0007669"/>
    <property type="project" value="InterPro"/>
</dbReference>
<evidence type="ECO:0000256" key="6">
    <source>
        <dbReference type="PIRSR" id="PIRSR015582-2"/>
    </source>
</evidence>
<evidence type="ECO:0000256" key="1">
    <source>
        <dbReference type="ARBA" id="ARBA00001946"/>
    </source>
</evidence>
<dbReference type="InterPro" id="IPR015813">
    <property type="entry name" value="Pyrv/PenolPyrv_kinase-like_dom"/>
</dbReference>
<evidence type="ECO:0000256" key="2">
    <source>
        <dbReference type="ARBA" id="ARBA00005568"/>
    </source>
</evidence>
<keyword evidence="9" id="KW-1185">Reference proteome</keyword>
<dbReference type="Proteomes" id="UP000436822">
    <property type="component" value="Unassembled WGS sequence"/>
</dbReference>
<dbReference type="PANTHER" id="PTHR32308">
    <property type="entry name" value="LYASE BETA SUBUNIT, PUTATIVE (AFU_ORTHOLOGUE AFUA_4G13030)-RELATED"/>
    <property type="match status" value="1"/>
</dbReference>
<comment type="cofactor">
    <cofactor evidence="1">
        <name>Mg(2+)</name>
        <dbReference type="ChEBI" id="CHEBI:18420"/>
    </cofactor>
</comment>
<dbReference type="AlphaFoldDB" id="A0A6N6JD89"/>
<dbReference type="SUPFAM" id="SSF51621">
    <property type="entry name" value="Phosphoenolpyruvate/pyruvate domain"/>
    <property type="match status" value="1"/>
</dbReference>
<gene>
    <name evidence="8" type="primary">mcl2</name>
    <name evidence="8" type="ORF">KIN_03520</name>
</gene>
<keyword evidence="4 6" id="KW-0460">Magnesium</keyword>
<keyword evidence="3 6" id="KW-0479">Metal-binding</keyword>
<comment type="caution">
    <text evidence="8">The sequence shown here is derived from an EMBL/GenBank/DDBJ whole genome shotgun (WGS) entry which is preliminary data.</text>
</comment>
<dbReference type="InterPro" id="IPR011206">
    <property type="entry name" value="Citrate_lyase_beta/mcl1/mcl2"/>
</dbReference>
<accession>A0A6N6JD89</accession>
<reference evidence="8 9" key="1">
    <citation type="submission" date="2019-12" db="EMBL/GenBank/DDBJ databases">
        <title>Litoreibacter badius sp. nov., a novel bacteriochlorophyll a-containing bacterium in the genus Litoreibacter.</title>
        <authorList>
            <person name="Kanamuro M."/>
            <person name="Takabe Y."/>
            <person name="Mori K."/>
            <person name="Takaichi S."/>
            <person name="Hanada S."/>
        </authorList>
    </citation>
    <scope>NUCLEOTIDE SEQUENCE [LARGE SCALE GENOMIC DNA]</scope>
    <source>
        <strain evidence="8 9">K6</strain>
    </source>
</reference>
<evidence type="ECO:0000256" key="5">
    <source>
        <dbReference type="PIRSR" id="PIRSR015582-1"/>
    </source>
</evidence>
<evidence type="ECO:0000259" key="7">
    <source>
        <dbReference type="Pfam" id="PF03328"/>
    </source>
</evidence>
<evidence type="ECO:0000313" key="9">
    <source>
        <dbReference type="Proteomes" id="UP000436822"/>
    </source>
</evidence>
<dbReference type="PIRSF" id="PIRSF015582">
    <property type="entry name" value="Cit_lyase_B"/>
    <property type="match status" value="1"/>
</dbReference>
<protein>
    <submittedName>
        <fullName evidence="8">(3S)-malyl-CoA thioesterase</fullName>
    </submittedName>
</protein>
<feature type="binding site" evidence="6">
    <location>
        <position position="128"/>
    </location>
    <ligand>
        <name>Mg(2+)</name>
        <dbReference type="ChEBI" id="CHEBI:18420"/>
    </ligand>
</feature>
<dbReference type="PANTHER" id="PTHR32308:SF10">
    <property type="entry name" value="CITRATE LYASE SUBUNIT BETA"/>
    <property type="match status" value="1"/>
</dbReference>
<dbReference type="EMBL" id="BLJE01000001">
    <property type="protein sequence ID" value="GFE63278.1"/>
    <property type="molecule type" value="Genomic_DNA"/>
</dbReference>